<feature type="signal peptide" evidence="6">
    <location>
        <begin position="1"/>
        <end position="35"/>
    </location>
</feature>
<dbReference type="InterPro" id="IPR006685">
    <property type="entry name" value="MscS_channel_2nd"/>
</dbReference>
<evidence type="ECO:0000256" key="5">
    <source>
        <dbReference type="SAM" id="Phobius"/>
    </source>
</evidence>
<reference evidence="8 9" key="1">
    <citation type="submission" date="2018-04" db="EMBL/GenBank/DDBJ databases">
        <title>Genomic Encyclopedia of Archaeal and Bacterial Type Strains, Phase II (KMG-II): from individual species to whole genera.</title>
        <authorList>
            <person name="Goeker M."/>
        </authorList>
    </citation>
    <scope>NUCLEOTIDE SEQUENCE [LARGE SCALE GENOMIC DNA]</scope>
    <source>
        <strain evidence="8 9">DSM 29329</strain>
    </source>
</reference>
<evidence type="ECO:0000313" key="9">
    <source>
        <dbReference type="Proteomes" id="UP000244069"/>
    </source>
</evidence>
<dbReference type="Gene3D" id="1.10.287.1260">
    <property type="match status" value="1"/>
</dbReference>
<dbReference type="InterPro" id="IPR023408">
    <property type="entry name" value="MscS_beta-dom_sf"/>
</dbReference>
<comment type="subcellular location">
    <subcellularLocation>
        <location evidence="1">Membrane</location>
    </subcellularLocation>
</comment>
<keyword evidence="4 5" id="KW-0472">Membrane</keyword>
<feature type="transmembrane region" description="Helical" evidence="5">
    <location>
        <begin position="346"/>
        <end position="366"/>
    </location>
</feature>
<dbReference type="Pfam" id="PF00924">
    <property type="entry name" value="MS_channel_2nd"/>
    <property type="match status" value="1"/>
</dbReference>
<keyword evidence="9" id="KW-1185">Reference proteome</keyword>
<evidence type="ECO:0000256" key="2">
    <source>
        <dbReference type="ARBA" id="ARBA00022692"/>
    </source>
</evidence>
<evidence type="ECO:0000256" key="3">
    <source>
        <dbReference type="ARBA" id="ARBA00022989"/>
    </source>
</evidence>
<organism evidence="8 9">
    <name type="scientific">Allosediminivita pacifica</name>
    <dbReference type="NCBI Taxonomy" id="1267769"/>
    <lineage>
        <taxon>Bacteria</taxon>
        <taxon>Pseudomonadati</taxon>
        <taxon>Pseudomonadota</taxon>
        <taxon>Alphaproteobacteria</taxon>
        <taxon>Rhodobacterales</taxon>
        <taxon>Paracoccaceae</taxon>
        <taxon>Allosediminivita</taxon>
    </lineage>
</organism>
<evidence type="ECO:0000256" key="4">
    <source>
        <dbReference type="ARBA" id="ARBA00023136"/>
    </source>
</evidence>
<feature type="domain" description="Mechanosensitive ion channel MscS" evidence="7">
    <location>
        <begin position="391"/>
        <end position="456"/>
    </location>
</feature>
<gene>
    <name evidence="8" type="ORF">C8N44_12310</name>
</gene>
<name>A0A2T6AJD0_9RHOB</name>
<protein>
    <submittedName>
        <fullName evidence="8">Small-conductance mechanosensitive channel</fullName>
    </submittedName>
</protein>
<accession>A0A2T6AJD0</accession>
<comment type="caution">
    <text evidence="8">The sequence shown here is derived from an EMBL/GenBank/DDBJ whole genome shotgun (WGS) entry which is preliminary data.</text>
</comment>
<keyword evidence="3 5" id="KW-1133">Transmembrane helix</keyword>
<keyword evidence="2 5" id="KW-0812">Transmembrane</keyword>
<proteinExistence type="predicted"/>
<dbReference type="PANTHER" id="PTHR30566:SF25">
    <property type="entry name" value="INNER MEMBRANE PROTEIN"/>
    <property type="match status" value="1"/>
</dbReference>
<dbReference type="GO" id="GO:0008381">
    <property type="term" value="F:mechanosensitive monoatomic ion channel activity"/>
    <property type="evidence" value="ECO:0007669"/>
    <property type="project" value="UniProtKB-ARBA"/>
</dbReference>
<evidence type="ECO:0000313" key="8">
    <source>
        <dbReference type="EMBL" id="PTX43912.1"/>
    </source>
</evidence>
<dbReference type="InterPro" id="IPR010920">
    <property type="entry name" value="LSM_dom_sf"/>
</dbReference>
<dbReference type="PANTHER" id="PTHR30566">
    <property type="entry name" value="YNAI-RELATED MECHANOSENSITIVE ION CHANNEL"/>
    <property type="match status" value="1"/>
</dbReference>
<sequence length="574" mass="64364">MIQFRTLARRGASLRRITPLLAAFLLCLLALPVMAQDGSEYWYETEALNPGLSGAASAEVAPETPRQSLREFTAAAGADDYDKAAHYLNLSRLSPDEQAQEGPEIAMKLASILARRVWIDWSSLPARPDARIESSQDSSGRAGQPRRDLHIETLEAGRSAYDIRIARYKPSDADAVWLFTPQTVANVGPLYAEFGPRRYESMVPDTLKRRLFGLWLWEWIAVPAFAFAVFLLGWGTYSMVEAFSRRVSRGWLKAGLDRSALPMAMLVMAGLVHILLTWVISFSGPVQTFLRPALTIVMVWGVGMTALRMLDAGLHRITLRYVGDIDDKLGRDEREFYTSIYALRRLIVLVMVGFAAIAILSQLNLFESVGTTLLASAGVLTVIFGIAGQAVLGNIVASLQIAFAKPIRIGDAILFEGEWAYVESIFYTFLRLRTWDHRRIVVPVKHFVGQPFENWSVTEARMMRGVHLWLDPLCDLDALRKTFDTLRHEDPDITEPDEAFTYVTDQRPEAIKVSFYAMMPDPSTGWAIHCRLREGLLADIRDNHPEWLPRERILDVAEPEETMSAPAHRAGAAD</sequence>
<dbReference type="AlphaFoldDB" id="A0A2T6AJD0"/>
<evidence type="ECO:0000256" key="1">
    <source>
        <dbReference type="ARBA" id="ARBA00004370"/>
    </source>
</evidence>
<feature type="transmembrane region" description="Helical" evidence="5">
    <location>
        <begin position="372"/>
        <end position="399"/>
    </location>
</feature>
<feature type="transmembrane region" description="Helical" evidence="5">
    <location>
        <begin position="289"/>
        <end position="310"/>
    </location>
</feature>
<evidence type="ECO:0000259" key="7">
    <source>
        <dbReference type="Pfam" id="PF00924"/>
    </source>
</evidence>
<keyword evidence="6" id="KW-0732">Signal</keyword>
<feature type="transmembrane region" description="Helical" evidence="5">
    <location>
        <begin position="261"/>
        <end position="283"/>
    </location>
</feature>
<feature type="chain" id="PRO_5015718970" evidence="6">
    <location>
        <begin position="36"/>
        <end position="574"/>
    </location>
</feature>
<feature type="transmembrane region" description="Helical" evidence="5">
    <location>
        <begin position="214"/>
        <end position="240"/>
    </location>
</feature>
<dbReference type="Gene3D" id="2.30.30.60">
    <property type="match status" value="1"/>
</dbReference>
<dbReference type="SUPFAM" id="SSF50182">
    <property type="entry name" value="Sm-like ribonucleoproteins"/>
    <property type="match status" value="1"/>
</dbReference>
<evidence type="ECO:0000256" key="6">
    <source>
        <dbReference type="SAM" id="SignalP"/>
    </source>
</evidence>
<dbReference type="EMBL" id="QBKN01000023">
    <property type="protein sequence ID" value="PTX43912.1"/>
    <property type="molecule type" value="Genomic_DNA"/>
</dbReference>
<dbReference type="Proteomes" id="UP000244069">
    <property type="component" value="Unassembled WGS sequence"/>
</dbReference>
<dbReference type="GO" id="GO:0016020">
    <property type="term" value="C:membrane"/>
    <property type="evidence" value="ECO:0007669"/>
    <property type="project" value="UniProtKB-SubCell"/>
</dbReference>